<dbReference type="InterPro" id="IPR012340">
    <property type="entry name" value="NA-bd_OB-fold"/>
</dbReference>
<feature type="compositionally biased region" description="Low complexity" evidence="1">
    <location>
        <begin position="929"/>
        <end position="938"/>
    </location>
</feature>
<dbReference type="EMBL" id="LXJU01000019">
    <property type="protein sequence ID" value="OGE49918.1"/>
    <property type="molecule type" value="Genomic_DNA"/>
</dbReference>
<dbReference type="SMART" id="SM00955">
    <property type="entry name" value="RNB"/>
    <property type="match status" value="1"/>
</dbReference>
<sequence>MALTKIGALQKLAIARRVGLRSTWRQRAGWPLTAPGRLPLMRCLSTTNSLKSTEAVETESPTPAETEEWQVAFEDKIPPKLVFEEFGDIREYLSKWQVLNPLDMDPVRQSTSNRQGELPTPTVGSMPNNREALDVWGIRERRNENADNDMFGSEHLEPGDLIARLDSYGSFSYGIYVRSVHKQKQFYITNGNWRICSTIELDYVIKGFAPPELLEPLKEWFPDTEAIPQADIQVAPEGGLPRPVGAPLLVMMSNFKTHIVEFYRQHSQALDNLHELVADDSDVTCLTLDQLTMTALGIEESELNSVNLFAVHQAVRRHPFLIERDNVSVFSQNYLVQPKTVAKMVKQVVDWTHEHQDHLVRSVMGKDVPGSREHPMQQFISKAQRLIRLSRKVRSPTIMSSVGPSAQKFQPGQDGKPLVYREMPTETFNANDQKILEFLQLYAVPATVMPSGTLRSTATHIMRATGMYNTLGLSEASTRLFLQELGVIAPWENLYPLDQHLMLPGHGGSVLKELEHEEIEEACANMTSDQLQDSMRDLRKDWGDLPVYCVDDATAEEIDDGVSLEKIPGSDDTFWVRIHVANPTAFLKHDDPIMRNAASRITTVYIPERSYPMLPNTLTQGHFSLAPGRPVLTISAKMNLQGEILDTEIKNGRIHNVITITHGTLRKYFNKTSKQSKVTRTVGGEFIEPQLPKNKNVHETLLPEDEERFNTLRQLMLAFRQQRIKNGAIELAPLHASTSVSVQTGGPMKPYEIQATVGRYYLGDPIISLGLHDFDPYEVRDASKDNLISLIMNMAGNVTGRFLASRNIPAIFDGTWYDPEYQRVTNENVSEFGGKNFYALSPPLSYAKSTPIPHHTMGLDSYVKSTSPLRRYNDIIAHYQIEAALRFEHEHGRQFDALVDSPEATKPAIREIESEPANIEAESDESDEITPSISTSTSTSILPFSKADLDAQLEYRAPVLARLHDVEDFSAQHWVCMFLFRAFYFAECDLPETFPCLIRLPRNRPRHEAPGYAASVTNLGIDCTVTVPPSFPDSDKLDVYSLVEAKIISVDMATLQVTLEAVKFVKPFERTGEWA</sequence>
<dbReference type="GO" id="GO:0000932">
    <property type="term" value="C:P-body"/>
    <property type="evidence" value="ECO:0007669"/>
    <property type="project" value="TreeGrafter"/>
</dbReference>
<dbReference type="Pfam" id="PF23214">
    <property type="entry name" value="SH3_CYT4"/>
    <property type="match status" value="1"/>
</dbReference>
<dbReference type="Pfam" id="PF23216">
    <property type="entry name" value="WHD_CYT4"/>
    <property type="match status" value="1"/>
</dbReference>
<feature type="domain" description="RNB" evidence="2">
    <location>
        <begin position="539"/>
        <end position="887"/>
    </location>
</feature>
<dbReference type="PANTHER" id="PTHR23355">
    <property type="entry name" value="RIBONUCLEASE"/>
    <property type="match status" value="1"/>
</dbReference>
<feature type="region of interest" description="Disordered" evidence="1">
    <location>
        <begin position="106"/>
        <end position="126"/>
    </location>
</feature>
<dbReference type="RefSeq" id="XP_022485369.1">
    <property type="nucleotide sequence ID" value="XM_022634759.1"/>
</dbReference>
<evidence type="ECO:0000259" key="2">
    <source>
        <dbReference type="SMART" id="SM00955"/>
    </source>
</evidence>
<dbReference type="SUPFAM" id="SSF50249">
    <property type="entry name" value="Nucleic acid-binding proteins"/>
    <property type="match status" value="1"/>
</dbReference>
<dbReference type="InterPro" id="IPR056625">
    <property type="entry name" value="SH3_CYT4"/>
</dbReference>
<dbReference type="STRING" id="1835702.A0A1F5L9L2"/>
<dbReference type="GO" id="GO:0003723">
    <property type="term" value="F:RNA binding"/>
    <property type="evidence" value="ECO:0007669"/>
    <property type="project" value="InterPro"/>
</dbReference>
<keyword evidence="4" id="KW-1185">Reference proteome</keyword>
<gene>
    <name evidence="3" type="ORF">PENARI_c019G03933</name>
</gene>
<dbReference type="GO" id="GO:0006402">
    <property type="term" value="P:mRNA catabolic process"/>
    <property type="evidence" value="ECO:0007669"/>
    <property type="project" value="TreeGrafter"/>
</dbReference>
<dbReference type="GO" id="GO:0000175">
    <property type="term" value="F:3'-5'-RNA exonuclease activity"/>
    <property type="evidence" value="ECO:0007669"/>
    <property type="project" value="TreeGrafter"/>
</dbReference>
<accession>A0A1F5L9L2</accession>
<dbReference type="InterPro" id="IPR056624">
    <property type="entry name" value="WH_CYT4"/>
</dbReference>
<dbReference type="OrthoDB" id="2285229at2759"/>
<dbReference type="Proteomes" id="UP000177622">
    <property type="component" value="Unassembled WGS sequence"/>
</dbReference>
<dbReference type="PANTHER" id="PTHR23355:SF65">
    <property type="entry name" value="EXORIBONUCLEASE CYT-4, PUTATIVE (AFU_ORTHOLOGUE AFUA_7G01550)-RELATED"/>
    <property type="match status" value="1"/>
</dbReference>
<evidence type="ECO:0000313" key="4">
    <source>
        <dbReference type="Proteomes" id="UP000177622"/>
    </source>
</evidence>
<feature type="region of interest" description="Disordered" evidence="1">
    <location>
        <begin position="910"/>
        <end position="938"/>
    </location>
</feature>
<dbReference type="InterPro" id="IPR050180">
    <property type="entry name" value="RNR_Ribonuclease"/>
</dbReference>
<organism evidence="3 4">
    <name type="scientific">Penicillium arizonense</name>
    <dbReference type="NCBI Taxonomy" id="1835702"/>
    <lineage>
        <taxon>Eukaryota</taxon>
        <taxon>Fungi</taxon>
        <taxon>Dikarya</taxon>
        <taxon>Ascomycota</taxon>
        <taxon>Pezizomycotina</taxon>
        <taxon>Eurotiomycetes</taxon>
        <taxon>Eurotiomycetidae</taxon>
        <taxon>Eurotiales</taxon>
        <taxon>Aspergillaceae</taxon>
        <taxon>Penicillium</taxon>
    </lineage>
</organism>
<proteinExistence type="predicted"/>
<comment type="caution">
    <text evidence="3">The sequence shown here is derived from an EMBL/GenBank/DDBJ whole genome shotgun (WGS) entry which is preliminary data.</text>
</comment>
<name>A0A1F5L9L2_PENAI</name>
<reference evidence="3 4" key="1">
    <citation type="journal article" date="2016" name="Sci. Rep.">
        <title>Penicillium arizonense, a new, genome sequenced fungal species, reveals a high chemical diversity in secreted metabolites.</title>
        <authorList>
            <person name="Grijseels S."/>
            <person name="Nielsen J.C."/>
            <person name="Randelovic M."/>
            <person name="Nielsen J."/>
            <person name="Nielsen K.F."/>
            <person name="Workman M."/>
            <person name="Frisvad J.C."/>
        </authorList>
    </citation>
    <scope>NUCLEOTIDE SEQUENCE [LARGE SCALE GENOMIC DNA]</scope>
    <source>
        <strain evidence="3 4">CBS 141311</strain>
    </source>
</reference>
<evidence type="ECO:0000256" key="1">
    <source>
        <dbReference type="SAM" id="MobiDB-lite"/>
    </source>
</evidence>
<dbReference type="Pfam" id="PF00773">
    <property type="entry name" value="RNB"/>
    <property type="match status" value="1"/>
</dbReference>
<dbReference type="AlphaFoldDB" id="A0A1F5L9L2"/>
<dbReference type="GeneID" id="34579493"/>
<evidence type="ECO:0000313" key="3">
    <source>
        <dbReference type="EMBL" id="OGE49918.1"/>
    </source>
</evidence>
<dbReference type="InterPro" id="IPR001900">
    <property type="entry name" value="RNase_II/R"/>
</dbReference>
<protein>
    <recommendedName>
        <fullName evidence="2">RNB domain-containing protein</fullName>
    </recommendedName>
</protein>